<keyword evidence="1" id="KW-0472">Membrane</keyword>
<organism evidence="2 3">
    <name type="scientific">Pseudoalteromonas rubra</name>
    <dbReference type="NCBI Taxonomy" id="43658"/>
    <lineage>
        <taxon>Bacteria</taxon>
        <taxon>Pseudomonadati</taxon>
        <taxon>Pseudomonadota</taxon>
        <taxon>Gammaproteobacteria</taxon>
        <taxon>Alteromonadales</taxon>
        <taxon>Pseudoalteromonadaceae</taxon>
        <taxon>Pseudoalteromonas</taxon>
    </lineage>
</organism>
<evidence type="ECO:0000313" key="2">
    <source>
        <dbReference type="EMBL" id="ALU42145.1"/>
    </source>
</evidence>
<keyword evidence="1" id="KW-0812">Transmembrane</keyword>
<dbReference type="EMBL" id="CP013611">
    <property type="protein sequence ID" value="ALU42145.1"/>
    <property type="molecule type" value="Genomic_DNA"/>
</dbReference>
<dbReference type="RefSeq" id="WP_058795569.1">
    <property type="nucleotide sequence ID" value="NZ_CP013611.1"/>
</dbReference>
<accession>A0A0U2Z315</accession>
<sequence length="115" mass="12623">MKVKALLAWQWQGCETFHQSTTNLWLHIVAVPLFILGFALCFAALFFLNITLFGSATLLMVGSLIAQGIGHKEEALPPAPFTGALNAVLRIILEQVYTFPKFVLTGGWYAALKGK</sequence>
<keyword evidence="1" id="KW-1133">Transmembrane helix</keyword>
<dbReference type="KEGG" id="prr:AT705_03855"/>
<evidence type="ECO:0000313" key="3">
    <source>
        <dbReference type="Proteomes" id="UP000069015"/>
    </source>
</evidence>
<evidence type="ECO:0000256" key="1">
    <source>
        <dbReference type="SAM" id="Phobius"/>
    </source>
</evidence>
<protein>
    <submittedName>
        <fullName evidence="2">Terminase</fullName>
    </submittedName>
</protein>
<name>A0A0U2Z315_9GAMM</name>
<dbReference type="AlphaFoldDB" id="A0A0U2Z315"/>
<proteinExistence type="predicted"/>
<dbReference type="Proteomes" id="UP000069015">
    <property type="component" value="Chromosome 1"/>
</dbReference>
<feature type="transmembrane region" description="Helical" evidence="1">
    <location>
        <begin position="25"/>
        <end position="50"/>
    </location>
</feature>
<gene>
    <name evidence="2" type="ORF">AT705_03855</name>
</gene>
<reference evidence="2 3" key="1">
    <citation type="submission" date="2015-12" db="EMBL/GenBank/DDBJ databases">
        <title>Complete genome sequence of Pseudoalteromonas rubra SCSIO 6842, harboring a conjugative plasmid.</title>
        <authorList>
            <person name="Li B."/>
            <person name="Wang X."/>
        </authorList>
    </citation>
    <scope>NUCLEOTIDE SEQUENCE [LARGE SCALE GENOMIC DNA]</scope>
    <source>
        <strain evidence="2 3">SCSIO 6842</strain>
    </source>
</reference>